<gene>
    <name evidence="2" type="ORF">Ami3637_14860</name>
</gene>
<dbReference type="Proteomes" id="UP000463883">
    <property type="component" value="Chromosome"/>
</dbReference>
<keyword evidence="1" id="KW-0472">Membrane</keyword>
<name>A0A6P1MHW5_9FIRM</name>
<evidence type="ECO:0000313" key="3">
    <source>
        <dbReference type="Proteomes" id="UP000463883"/>
    </source>
</evidence>
<dbReference type="AlphaFoldDB" id="A0A6P1MHW5"/>
<feature type="transmembrane region" description="Helical" evidence="1">
    <location>
        <begin position="40"/>
        <end position="61"/>
    </location>
</feature>
<dbReference type="RefSeq" id="WP_162363252.1">
    <property type="nucleotide sequence ID" value="NZ_CP047591.1"/>
</dbReference>
<reference evidence="2 3" key="1">
    <citation type="submission" date="2020-01" db="EMBL/GenBank/DDBJ databases">
        <title>Genomic analysis of Aminipila sp. CBA3637.</title>
        <authorList>
            <person name="Kim Y.B."/>
            <person name="Roh S.W."/>
        </authorList>
    </citation>
    <scope>NUCLEOTIDE SEQUENCE [LARGE SCALE GENOMIC DNA]</scope>
    <source>
        <strain evidence="2 3">CBA3637</strain>
    </source>
</reference>
<proteinExistence type="predicted"/>
<keyword evidence="1" id="KW-1133">Transmembrane helix</keyword>
<evidence type="ECO:0008006" key="4">
    <source>
        <dbReference type="Google" id="ProtNLM"/>
    </source>
</evidence>
<evidence type="ECO:0000256" key="1">
    <source>
        <dbReference type="SAM" id="Phobius"/>
    </source>
</evidence>
<keyword evidence="1" id="KW-0812">Transmembrane</keyword>
<dbReference type="EMBL" id="CP047591">
    <property type="protein sequence ID" value="QHI73487.1"/>
    <property type="molecule type" value="Genomic_DNA"/>
</dbReference>
<dbReference type="KEGG" id="amic:Ami3637_14860"/>
<feature type="transmembrane region" description="Helical" evidence="1">
    <location>
        <begin position="67"/>
        <end position="87"/>
    </location>
</feature>
<sequence>MKNQQCVKCNHHFSYKERFYASWVNNYITCKDCGAKYKILLPRTMLVFVILMFFLLFQYFICKYYDIPFIVFFILYSLVVLLVYPIFLRYSSKNIEQYQNKN</sequence>
<protein>
    <recommendedName>
        <fullName evidence="4">Cxxc_20_cxxc protein</fullName>
    </recommendedName>
</protein>
<accession>A0A6P1MHW5</accession>
<keyword evidence="3" id="KW-1185">Reference proteome</keyword>
<evidence type="ECO:0000313" key="2">
    <source>
        <dbReference type="EMBL" id="QHI73487.1"/>
    </source>
</evidence>
<dbReference type="NCBIfam" id="TIGR04104">
    <property type="entry name" value="cxxc_20_cxxc"/>
    <property type="match status" value="1"/>
</dbReference>
<dbReference type="InterPro" id="IPR026369">
    <property type="entry name" value="CxxC_20_CxxC"/>
</dbReference>
<organism evidence="2 3">
    <name type="scientific">Aminipila terrae</name>
    <dbReference type="NCBI Taxonomy" id="2697030"/>
    <lineage>
        <taxon>Bacteria</taxon>
        <taxon>Bacillati</taxon>
        <taxon>Bacillota</taxon>
        <taxon>Clostridia</taxon>
        <taxon>Peptostreptococcales</taxon>
        <taxon>Anaerovoracaceae</taxon>
        <taxon>Aminipila</taxon>
    </lineage>
</organism>